<dbReference type="AlphaFoldDB" id="A0A7C4I2G0"/>
<dbReference type="PROSITE" id="PS51161">
    <property type="entry name" value="ATP_CONE"/>
    <property type="match status" value="1"/>
</dbReference>
<evidence type="ECO:0000313" key="6">
    <source>
        <dbReference type="EMBL" id="HGL41564.1"/>
    </source>
</evidence>
<feature type="domain" description="HTH arsR-type" evidence="4">
    <location>
        <begin position="8"/>
        <end position="106"/>
    </location>
</feature>
<evidence type="ECO:0000313" key="8">
    <source>
        <dbReference type="EMBL" id="HHN51956.1"/>
    </source>
</evidence>
<evidence type="ECO:0000256" key="1">
    <source>
        <dbReference type="ARBA" id="ARBA00022741"/>
    </source>
</evidence>
<dbReference type="SMART" id="SM00418">
    <property type="entry name" value="HTH_ARSR"/>
    <property type="match status" value="1"/>
</dbReference>
<organism evidence="7">
    <name type="scientific">Caldiarchaeum subterraneum</name>
    <dbReference type="NCBI Taxonomy" id="311458"/>
    <lineage>
        <taxon>Archaea</taxon>
        <taxon>Nitrososphaerota</taxon>
        <taxon>Candidatus Caldarchaeales</taxon>
        <taxon>Candidatus Caldarchaeaceae</taxon>
        <taxon>Candidatus Caldarchaeum</taxon>
    </lineage>
</organism>
<dbReference type="PANTHER" id="PTHR21075:SF0">
    <property type="entry name" value="ANAEROBIC RIBONUCLEOSIDE-TRIPHOSPHATE REDUCTASE"/>
    <property type="match status" value="1"/>
</dbReference>
<dbReference type="SUPFAM" id="SSF46785">
    <property type="entry name" value="Winged helix' DNA-binding domain"/>
    <property type="match status" value="1"/>
</dbReference>
<dbReference type="InterPro" id="IPR036390">
    <property type="entry name" value="WH_DNA-bd_sf"/>
</dbReference>
<name>A0A7C4I2G0_CALS0</name>
<keyword evidence="1 3" id="KW-0547">Nucleotide-binding</keyword>
<dbReference type="CDD" id="cd00090">
    <property type="entry name" value="HTH_ARSR"/>
    <property type="match status" value="1"/>
</dbReference>
<dbReference type="EMBL" id="DRXG01000026">
    <property type="protein sequence ID" value="HHN51956.1"/>
    <property type="molecule type" value="Genomic_DNA"/>
</dbReference>
<dbReference type="InterPro" id="IPR036388">
    <property type="entry name" value="WH-like_DNA-bd_sf"/>
</dbReference>
<evidence type="ECO:0000256" key="3">
    <source>
        <dbReference type="PROSITE-ProRule" id="PRU00492"/>
    </source>
</evidence>
<dbReference type="Gene3D" id="1.10.10.10">
    <property type="entry name" value="Winged helix-like DNA-binding domain superfamily/Winged helix DNA-binding domain"/>
    <property type="match status" value="1"/>
</dbReference>
<protein>
    <submittedName>
        <fullName evidence="7">ArsR family transcriptional regulator</fullName>
    </submittedName>
</protein>
<dbReference type="EMBL" id="DTCM01000093">
    <property type="protein sequence ID" value="HGL41564.1"/>
    <property type="molecule type" value="Genomic_DNA"/>
</dbReference>
<reference evidence="7" key="1">
    <citation type="journal article" date="2020" name="mSystems">
        <title>Genome- and Community-Level Interaction Insights into Carbon Utilization and Element Cycling Functions of Hydrothermarchaeota in Hydrothermal Sediment.</title>
        <authorList>
            <person name="Zhou Z."/>
            <person name="Liu Y."/>
            <person name="Xu W."/>
            <person name="Pan J."/>
            <person name="Luo Z.H."/>
            <person name="Li M."/>
        </authorList>
    </citation>
    <scope>NUCLEOTIDE SEQUENCE [LARGE SCALE GENOMIC DNA]</scope>
    <source>
        <strain evidence="8">SpSt-1073</strain>
        <strain evidence="7">SpSt-613</strain>
        <strain evidence="6">SpSt-669</strain>
    </source>
</reference>
<accession>A0A7C4I2G0</accession>
<dbReference type="GO" id="GO:0009265">
    <property type="term" value="P:2'-deoxyribonucleotide biosynthetic process"/>
    <property type="evidence" value="ECO:0007669"/>
    <property type="project" value="TreeGrafter"/>
</dbReference>
<evidence type="ECO:0000259" key="5">
    <source>
        <dbReference type="PROSITE" id="PS51161"/>
    </source>
</evidence>
<dbReference type="GO" id="GO:0004748">
    <property type="term" value="F:ribonucleoside-diphosphate reductase activity, thioredoxin disulfide as acceptor"/>
    <property type="evidence" value="ECO:0007669"/>
    <property type="project" value="TreeGrafter"/>
</dbReference>
<dbReference type="Pfam" id="PF24038">
    <property type="entry name" value="DUF7347"/>
    <property type="match status" value="1"/>
</dbReference>
<dbReference type="InterPro" id="IPR005144">
    <property type="entry name" value="ATP-cone_dom"/>
</dbReference>
<evidence type="ECO:0000259" key="4">
    <source>
        <dbReference type="PROSITE" id="PS50987"/>
    </source>
</evidence>
<proteinExistence type="predicted"/>
<sequence>MQTDSSVSEMSEAIDDAKIFKSLASPNRLSILRKLEKSPLNYTELMHVLGMNKKSDAGKFAHHLKMLYAAGLITLNRQTKNYELTTKGVQVLKILSEIRSSISQRIKVRRSDMVLEDFDRNKITRVLVEEASMPPKTADKIVKLFEEKLEELKLGELSAPLIREMVNALLVEHGLMEHRNKLARLGMPIADVDKLLSENHRQRNFMSLMTTASGAVFREYVFHKILPSEAARLYLVGAVDFEGLETWGFSVYSRLYTPDMLRTVLCEVGGVEAEVVLRDPDIDENMLMLLFDSVQVFGRRLSVFYSEPRGNMYNRLAEARISATLPFDKSVARLAGDVLLVLAHGVVSSEGHPFGEAGIISAKASINMVNLFLKCGGSERKFWDILRETVEIVAAAFSAKKRFLQRFWPGEEGSCVLSPVGVEQLVAKQGFGRVELVKKVAQECSGVDEDVVVLLGSRASRRAAERMKRLDELSLGVREVERITGDAPYSFDVASSSSREVRELARFFTGGLVAKMDFKMAEDLLDLRPLVVLSS</sequence>
<dbReference type="InterPro" id="IPR055771">
    <property type="entry name" value="DUF7347"/>
</dbReference>
<gene>
    <name evidence="8" type="ORF">ENM30_01440</name>
    <name evidence="7" type="ORF">ENT82_00845</name>
    <name evidence="6" type="ORF">ENU43_07890</name>
</gene>
<dbReference type="InterPro" id="IPR011991">
    <property type="entry name" value="ArsR-like_HTH"/>
</dbReference>
<dbReference type="PANTHER" id="PTHR21075">
    <property type="entry name" value="ANAEROBIC RIBONUCLEOSIDE-TRIPHOSPHATE REDUCTASE"/>
    <property type="match status" value="1"/>
</dbReference>
<dbReference type="EMBL" id="DTAD01000011">
    <property type="protein sequence ID" value="HGN89667.1"/>
    <property type="molecule type" value="Genomic_DNA"/>
</dbReference>
<evidence type="ECO:0000256" key="2">
    <source>
        <dbReference type="ARBA" id="ARBA00022840"/>
    </source>
</evidence>
<comment type="caution">
    <text evidence="7">The sequence shown here is derived from an EMBL/GenBank/DDBJ whole genome shotgun (WGS) entry which is preliminary data.</text>
</comment>
<dbReference type="Pfam" id="PF03477">
    <property type="entry name" value="ATP-cone"/>
    <property type="match status" value="1"/>
</dbReference>
<dbReference type="Gene3D" id="3.20.70.20">
    <property type="match status" value="1"/>
</dbReference>
<dbReference type="InterPro" id="IPR001845">
    <property type="entry name" value="HTH_ArsR_DNA-bd_dom"/>
</dbReference>
<evidence type="ECO:0000313" key="7">
    <source>
        <dbReference type="EMBL" id="HGN89667.1"/>
    </source>
</evidence>
<dbReference type="GO" id="GO:0003700">
    <property type="term" value="F:DNA-binding transcription factor activity"/>
    <property type="evidence" value="ECO:0007669"/>
    <property type="project" value="InterPro"/>
</dbReference>
<dbReference type="GO" id="GO:0005524">
    <property type="term" value="F:ATP binding"/>
    <property type="evidence" value="ECO:0007669"/>
    <property type="project" value="UniProtKB-UniRule"/>
</dbReference>
<feature type="domain" description="ATP-cone" evidence="5">
    <location>
        <begin position="106"/>
        <end position="201"/>
    </location>
</feature>
<dbReference type="GO" id="GO:0031250">
    <property type="term" value="C:anaerobic ribonucleoside-triphosphate reductase complex"/>
    <property type="evidence" value="ECO:0007669"/>
    <property type="project" value="TreeGrafter"/>
</dbReference>
<dbReference type="PROSITE" id="PS50987">
    <property type="entry name" value="HTH_ARSR_2"/>
    <property type="match status" value="1"/>
</dbReference>
<keyword evidence="2 3" id="KW-0067">ATP-binding</keyword>
<dbReference type="GO" id="GO:0008998">
    <property type="term" value="F:ribonucleoside-triphosphate reductase (thioredoxin) activity"/>
    <property type="evidence" value="ECO:0007669"/>
    <property type="project" value="TreeGrafter"/>
</dbReference>